<keyword evidence="2" id="KW-1185">Reference proteome</keyword>
<organism evidence="1 2">
    <name type="scientific">Entomophthora muscae</name>
    <dbReference type="NCBI Taxonomy" id="34485"/>
    <lineage>
        <taxon>Eukaryota</taxon>
        <taxon>Fungi</taxon>
        <taxon>Fungi incertae sedis</taxon>
        <taxon>Zoopagomycota</taxon>
        <taxon>Entomophthoromycotina</taxon>
        <taxon>Entomophthoromycetes</taxon>
        <taxon>Entomophthorales</taxon>
        <taxon>Entomophthoraceae</taxon>
        <taxon>Entomophthora</taxon>
    </lineage>
</organism>
<sequence length="134" mass="15299">MSCQLLEKRFASVKEKNDNRVKFFSKNDKERARPGDLMVVESITNLATGRTSSFAGVCIAIHRSGPTTSITLRNVILKVGVEQKFRVFSPLIKSITRISPSVGFRRVKLYYLRDAPRKARLGMLKKLWVKQNKE</sequence>
<name>A0ACC2SSZ2_9FUNG</name>
<gene>
    <name evidence="1" type="ORF">DSO57_1020236</name>
</gene>
<accession>A0ACC2SSZ2</accession>
<evidence type="ECO:0000313" key="2">
    <source>
        <dbReference type="Proteomes" id="UP001165960"/>
    </source>
</evidence>
<dbReference type="EMBL" id="QTSX02004354">
    <property type="protein sequence ID" value="KAJ9065383.1"/>
    <property type="molecule type" value="Genomic_DNA"/>
</dbReference>
<proteinExistence type="predicted"/>
<reference evidence="1" key="1">
    <citation type="submission" date="2022-04" db="EMBL/GenBank/DDBJ databases">
        <title>Genome of the entomopathogenic fungus Entomophthora muscae.</title>
        <authorList>
            <person name="Elya C."/>
            <person name="Lovett B.R."/>
            <person name="Lee E."/>
            <person name="Macias A.M."/>
            <person name="Hajek A.E."/>
            <person name="De Bivort B.L."/>
            <person name="Kasson M.T."/>
            <person name="De Fine Licht H.H."/>
            <person name="Stajich J.E."/>
        </authorList>
    </citation>
    <scope>NUCLEOTIDE SEQUENCE</scope>
    <source>
        <strain evidence="1">Berkeley</strain>
    </source>
</reference>
<dbReference type="Proteomes" id="UP001165960">
    <property type="component" value="Unassembled WGS sequence"/>
</dbReference>
<comment type="caution">
    <text evidence="1">The sequence shown here is derived from an EMBL/GenBank/DDBJ whole genome shotgun (WGS) entry which is preliminary data.</text>
</comment>
<evidence type="ECO:0000313" key="1">
    <source>
        <dbReference type="EMBL" id="KAJ9065383.1"/>
    </source>
</evidence>
<protein>
    <submittedName>
        <fullName evidence="1">Uncharacterized protein</fullName>
    </submittedName>
</protein>